<evidence type="ECO:0000256" key="1">
    <source>
        <dbReference type="ARBA" id="ARBA00005964"/>
    </source>
</evidence>
<dbReference type="PANTHER" id="PTHR43142:SF1">
    <property type="entry name" value="CARBOXYLIC ESTER HYDROLASE"/>
    <property type="match status" value="1"/>
</dbReference>
<dbReference type="Pfam" id="PF00135">
    <property type="entry name" value="COesterase"/>
    <property type="match status" value="1"/>
</dbReference>
<protein>
    <recommendedName>
        <fullName evidence="3">Carboxylesterase type B domain-containing protein</fullName>
    </recommendedName>
</protein>
<dbReference type="ESTHER" id="9gamm-i8hyq5">
    <property type="family name" value="Carb_B_Bacteria"/>
</dbReference>
<sequence>MPQPIKNKAARQTTSASTIERSTRLGRIRGIDRLGVETYRGVRYAEPAQRFRAAVLATRPWRDVYDATTCKAVAVQPPISADVYGPVPEAAYAEDCLLLNIHAPKAPAPEARPVIVFIHGGSFTTGSAHCYDGTALAIGADAVVVCINYRLGLFAAFDLDWLGTERDGQGQLWLGDQITALRWVRDNIADYGGDPGRVTVIGESAGAVSVAALCAAPQAEGLVHRAVACSAGYLVLEPSRDVVAAVAKTRGKTRAQTIEYLKTATTAELTALQKRSKMLSPLPVAGTPLLPGSMEELIEARGGKAVPLIAGYATHEGLSMELMLKVASGYPQPVVTIVAHIVARHIAMHGAKGKANVKRYLRLLRKVSGGIGFGSAFSNLIWTDGFRRGAVDYAEMTTRAGSRAWVYAMDIPMRFAGRTIASSHGIDVALTFNPGDDPEATVPMFADHPNATPLARRWVAMLGHFARYGEPGDALGEWPAHEPLRRASLWVSGDRCSVKHDLEARYRREVWERLPAPAKAS</sequence>
<dbReference type="RefSeq" id="WP_007186736.1">
    <property type="nucleotide sequence ID" value="NZ_AKGD01000003.1"/>
</dbReference>
<evidence type="ECO:0000256" key="2">
    <source>
        <dbReference type="ARBA" id="ARBA00022801"/>
    </source>
</evidence>
<accession>I8HYQ5</accession>
<dbReference type="Gene3D" id="3.40.50.1820">
    <property type="entry name" value="alpha/beta hydrolase"/>
    <property type="match status" value="1"/>
</dbReference>
<evidence type="ECO:0000313" key="5">
    <source>
        <dbReference type="Proteomes" id="UP000003704"/>
    </source>
</evidence>
<dbReference type="PANTHER" id="PTHR43142">
    <property type="entry name" value="CARBOXYLIC ESTER HYDROLASE"/>
    <property type="match status" value="1"/>
</dbReference>
<comment type="caution">
    <text evidence="4">The sequence shown here is derived from an EMBL/GenBank/DDBJ whole genome shotgun (WGS) entry which is preliminary data.</text>
</comment>
<dbReference type="GO" id="GO:0016787">
    <property type="term" value="F:hydrolase activity"/>
    <property type="evidence" value="ECO:0007669"/>
    <property type="project" value="UniProtKB-KW"/>
</dbReference>
<gene>
    <name evidence="4" type="ORF">WQQ_38010</name>
</gene>
<dbReference type="SUPFAM" id="SSF53474">
    <property type="entry name" value="alpha/beta-Hydrolases"/>
    <property type="match status" value="1"/>
</dbReference>
<evidence type="ECO:0000259" key="3">
    <source>
        <dbReference type="Pfam" id="PF00135"/>
    </source>
</evidence>
<dbReference type="STRING" id="1172194.WQQ_38010"/>
<dbReference type="Proteomes" id="UP000003704">
    <property type="component" value="Unassembled WGS sequence"/>
</dbReference>
<evidence type="ECO:0000313" key="4">
    <source>
        <dbReference type="EMBL" id="EIT68606.1"/>
    </source>
</evidence>
<keyword evidence="2" id="KW-0378">Hydrolase</keyword>
<dbReference type="AlphaFoldDB" id="I8HYQ5"/>
<name>I8HYQ5_9GAMM</name>
<feature type="domain" description="Carboxylesterase type B" evidence="3">
    <location>
        <begin position="21"/>
        <end position="502"/>
    </location>
</feature>
<comment type="similarity">
    <text evidence="1">Belongs to the type-B carboxylesterase/lipase family.</text>
</comment>
<keyword evidence="5" id="KW-1185">Reference proteome</keyword>
<dbReference type="InterPro" id="IPR029058">
    <property type="entry name" value="AB_hydrolase_fold"/>
</dbReference>
<proteinExistence type="inferred from homology"/>
<reference evidence="4 5" key="1">
    <citation type="journal article" date="2012" name="J. Bacteriol.">
        <title>Genome Sequence of n-Alkane-Degrading Hydrocarboniphaga effusa Strain AP103T (ATCC BAA-332T).</title>
        <authorList>
            <person name="Chang H.K."/>
            <person name="Zylstra G.J."/>
            <person name="Chae J.C."/>
        </authorList>
    </citation>
    <scope>NUCLEOTIDE SEQUENCE [LARGE SCALE GENOMIC DNA]</scope>
    <source>
        <strain evidence="4 5">AP103</strain>
    </source>
</reference>
<organism evidence="4 5">
    <name type="scientific">Hydrocarboniphaga effusa AP103</name>
    <dbReference type="NCBI Taxonomy" id="1172194"/>
    <lineage>
        <taxon>Bacteria</taxon>
        <taxon>Pseudomonadati</taxon>
        <taxon>Pseudomonadota</taxon>
        <taxon>Gammaproteobacteria</taxon>
        <taxon>Nevskiales</taxon>
        <taxon>Nevskiaceae</taxon>
        <taxon>Hydrocarboniphaga</taxon>
    </lineage>
</organism>
<dbReference type="InterPro" id="IPR002018">
    <property type="entry name" value="CarbesteraseB"/>
</dbReference>
<dbReference type="EMBL" id="AKGD01000003">
    <property type="protein sequence ID" value="EIT68606.1"/>
    <property type="molecule type" value="Genomic_DNA"/>
</dbReference>
<dbReference type="OrthoDB" id="9775851at2"/>